<dbReference type="CDD" id="cd00371">
    <property type="entry name" value="HMA"/>
    <property type="match status" value="1"/>
</dbReference>
<evidence type="ECO:0000256" key="13">
    <source>
        <dbReference type="ARBA" id="ARBA00023008"/>
    </source>
</evidence>
<evidence type="ECO:0000256" key="12">
    <source>
        <dbReference type="ARBA" id="ARBA00022989"/>
    </source>
</evidence>
<dbReference type="InterPro" id="IPR023298">
    <property type="entry name" value="ATPase_P-typ_TM_dom_sf"/>
</dbReference>
<dbReference type="NCBIfam" id="TIGR01494">
    <property type="entry name" value="ATPase_P-type"/>
    <property type="match status" value="2"/>
</dbReference>
<keyword evidence="6 17" id="KW-0812">Transmembrane</keyword>
<evidence type="ECO:0000256" key="16">
    <source>
        <dbReference type="ARBA" id="ARBA00049289"/>
    </source>
</evidence>
<dbReference type="SFLD" id="SFLDG00002">
    <property type="entry name" value="C1.7:_P-type_atpase_like"/>
    <property type="match status" value="1"/>
</dbReference>
<dbReference type="InterPro" id="IPR036163">
    <property type="entry name" value="HMA_dom_sf"/>
</dbReference>
<dbReference type="Pfam" id="PF00702">
    <property type="entry name" value="Hydrolase"/>
    <property type="match status" value="1"/>
</dbReference>
<evidence type="ECO:0000256" key="4">
    <source>
        <dbReference type="ARBA" id="ARBA00022448"/>
    </source>
</evidence>
<evidence type="ECO:0000256" key="14">
    <source>
        <dbReference type="ARBA" id="ARBA00023065"/>
    </source>
</evidence>
<evidence type="ECO:0000256" key="2">
    <source>
        <dbReference type="ARBA" id="ARBA00006024"/>
    </source>
</evidence>
<evidence type="ECO:0000256" key="5">
    <source>
        <dbReference type="ARBA" id="ARBA00022553"/>
    </source>
</evidence>
<dbReference type="SUPFAM" id="SSF81665">
    <property type="entry name" value="Calcium ATPase, transmembrane domain M"/>
    <property type="match status" value="1"/>
</dbReference>
<keyword evidence="14" id="KW-0406">Ion transport</keyword>
<dbReference type="PROSITE" id="PS00154">
    <property type="entry name" value="ATPASE_E1_E2"/>
    <property type="match status" value="1"/>
</dbReference>
<keyword evidence="13" id="KW-0186">Copper</keyword>
<sequence length="769" mass="81861">MSVQMLKPPIETVDAESHPLEANPSDPISIDLRIGGMHCTACAARIEKAVGRLPGVKQAAVSYASRSAWIVYEPSRLSVNDIGNVITRLGFQSSSEQRPAFDRQERTMLLLRLILSALLTIPLLWPMAHHFEALSFIPVPTILMNRWVQLGLATLIQLVPAAPFYYGAYYALKQRAANMDVLVATGTTAAYLYSHYMVFRGGSSMAETNSALYFETSAVVITAVLLGKWIEAAAAGRTASELGSLGELQPLMATIVREGSREQVASALLQAGDEVIVEPGQPFPADGLLLSDSAETDESLLTGESRLVAKQRGERVYAGTMNARNEVRVYVKASGATTALSRLHAMMREALASKTSVQRKVDVIAGIFVPVMIGLSIATFIVSMIWWTKGNGEAAFIRALAVLLAACPCALGLATPLSLAAASTASAKRGIVLKQADALETAAQLQAVVLDKTGTLTEGRAQVTAVHAETLHPAALLRLAAAAEEHATHPYAAAVRAAASSAAYAHNNETPTRMSNKSAGSRANHTEGGSLVEMDGHTVAVGGYDYAIKYSWRLTDSVRRFAVEHERKGETIWYVAVDSRCEGAIALADPLRADAREAIAMLRKAGIRHIVLASGDREAAASAIASRVRIREVHASLRPEQKVALIHSLQQRHGSVAMVGDGWNDAPALAAADVGFAIGGGADAAMGAGQLALLHGRLTGVADTVRISRLTMRNVKQNLALAFLYNAAVIPSAALGQLQPWMAGTAMALSSLSVVGNAIILRLQLRRKW</sequence>
<keyword evidence="12 17" id="KW-1133">Transmembrane helix</keyword>
<evidence type="ECO:0000256" key="15">
    <source>
        <dbReference type="ARBA" id="ARBA00023136"/>
    </source>
</evidence>
<evidence type="ECO:0000256" key="6">
    <source>
        <dbReference type="ARBA" id="ARBA00022692"/>
    </source>
</evidence>
<dbReference type="InterPro" id="IPR027256">
    <property type="entry name" value="P-typ_ATPase_IB"/>
</dbReference>
<keyword evidence="11" id="KW-1278">Translocase</keyword>
<comment type="caution">
    <text evidence="20">The sequence shown here is derived from an EMBL/GenBank/DDBJ whole genome shotgun (WGS) entry which is preliminary data.</text>
</comment>
<comment type="subcellular location">
    <subcellularLocation>
        <location evidence="17">Cell membrane</location>
    </subcellularLocation>
    <subcellularLocation>
        <location evidence="1">Endomembrane system</location>
        <topology evidence="1">Multi-pass membrane protein</topology>
    </subcellularLocation>
</comment>
<evidence type="ECO:0000256" key="9">
    <source>
        <dbReference type="ARBA" id="ARBA00022796"/>
    </source>
</evidence>
<dbReference type="Pfam" id="PF00122">
    <property type="entry name" value="E1-E2_ATPase"/>
    <property type="match status" value="1"/>
</dbReference>
<feature type="transmembrane region" description="Helical" evidence="17">
    <location>
        <begin position="147"/>
        <end position="169"/>
    </location>
</feature>
<keyword evidence="5" id="KW-0597">Phosphoprotein</keyword>
<evidence type="ECO:0000259" key="19">
    <source>
        <dbReference type="PROSITE" id="PS50846"/>
    </source>
</evidence>
<dbReference type="InterPro" id="IPR018303">
    <property type="entry name" value="ATPase_P-typ_P_site"/>
</dbReference>
<feature type="transmembrane region" description="Helical" evidence="17">
    <location>
        <begin position="399"/>
        <end position="422"/>
    </location>
</feature>
<evidence type="ECO:0000256" key="11">
    <source>
        <dbReference type="ARBA" id="ARBA00022967"/>
    </source>
</evidence>
<keyword evidence="21" id="KW-1185">Reference proteome</keyword>
<organism evidence="20 21">
    <name type="scientific">Paenibacillus terricola</name>
    <dbReference type="NCBI Taxonomy" id="2763503"/>
    <lineage>
        <taxon>Bacteria</taxon>
        <taxon>Bacillati</taxon>
        <taxon>Bacillota</taxon>
        <taxon>Bacilli</taxon>
        <taxon>Bacillales</taxon>
        <taxon>Paenibacillaceae</taxon>
        <taxon>Paenibacillus</taxon>
    </lineage>
</organism>
<evidence type="ECO:0000313" key="21">
    <source>
        <dbReference type="Proteomes" id="UP000609346"/>
    </source>
</evidence>
<name>A0ABR8MTN0_9BACL</name>
<keyword evidence="4" id="KW-0813">Transport</keyword>
<evidence type="ECO:0000256" key="17">
    <source>
        <dbReference type="RuleBase" id="RU362081"/>
    </source>
</evidence>
<dbReference type="SUPFAM" id="SSF81653">
    <property type="entry name" value="Calcium ATPase, transduction domain A"/>
    <property type="match status" value="1"/>
</dbReference>
<evidence type="ECO:0000256" key="18">
    <source>
        <dbReference type="SAM" id="MobiDB-lite"/>
    </source>
</evidence>
<accession>A0ABR8MTN0</accession>
<dbReference type="Proteomes" id="UP000609346">
    <property type="component" value="Unassembled WGS sequence"/>
</dbReference>
<proteinExistence type="inferred from homology"/>
<dbReference type="PRINTS" id="PR00943">
    <property type="entry name" value="CUATPASE"/>
</dbReference>
<dbReference type="EC" id="7.2.2.8" evidence="3"/>
<dbReference type="Gene3D" id="3.40.50.1000">
    <property type="entry name" value="HAD superfamily/HAD-like"/>
    <property type="match status" value="1"/>
</dbReference>
<dbReference type="InterPro" id="IPR036412">
    <property type="entry name" value="HAD-like_sf"/>
</dbReference>
<dbReference type="EMBL" id="JACXZA010000001">
    <property type="protein sequence ID" value="MBD3918337.1"/>
    <property type="molecule type" value="Genomic_DNA"/>
</dbReference>
<dbReference type="SFLD" id="SFLDF00027">
    <property type="entry name" value="p-type_atpase"/>
    <property type="match status" value="1"/>
</dbReference>
<dbReference type="PANTHER" id="PTHR43520:SF8">
    <property type="entry name" value="P-TYPE CU(+) TRANSPORTER"/>
    <property type="match status" value="1"/>
</dbReference>
<feature type="transmembrane region" description="Helical" evidence="17">
    <location>
        <begin position="741"/>
        <end position="763"/>
    </location>
</feature>
<feature type="compositionally biased region" description="Polar residues" evidence="18">
    <location>
        <begin position="509"/>
        <end position="523"/>
    </location>
</feature>
<keyword evidence="10 17" id="KW-0067">ATP-binding</keyword>
<feature type="transmembrane region" description="Helical" evidence="17">
    <location>
        <begin position="718"/>
        <end position="735"/>
    </location>
</feature>
<dbReference type="PRINTS" id="PR00119">
    <property type="entry name" value="CATATPASE"/>
</dbReference>
<dbReference type="InterPro" id="IPR059000">
    <property type="entry name" value="ATPase_P-type_domA"/>
</dbReference>
<dbReference type="PANTHER" id="PTHR43520">
    <property type="entry name" value="ATP7, ISOFORM B"/>
    <property type="match status" value="1"/>
</dbReference>
<dbReference type="Gene3D" id="2.70.150.10">
    <property type="entry name" value="Calcium-transporting ATPase, cytoplasmic transduction domain A"/>
    <property type="match status" value="1"/>
</dbReference>
<dbReference type="Pfam" id="PF00403">
    <property type="entry name" value="HMA"/>
    <property type="match status" value="1"/>
</dbReference>
<dbReference type="NCBIfam" id="TIGR01525">
    <property type="entry name" value="ATPase-IB_hvy"/>
    <property type="match status" value="1"/>
</dbReference>
<evidence type="ECO:0000256" key="3">
    <source>
        <dbReference type="ARBA" id="ARBA00012517"/>
    </source>
</evidence>
<feature type="region of interest" description="Disordered" evidence="18">
    <location>
        <begin position="509"/>
        <end position="529"/>
    </location>
</feature>
<dbReference type="InterPro" id="IPR001757">
    <property type="entry name" value="P_typ_ATPase"/>
</dbReference>
<keyword evidence="7 17" id="KW-0479">Metal-binding</keyword>
<dbReference type="InterPro" id="IPR023214">
    <property type="entry name" value="HAD_sf"/>
</dbReference>
<dbReference type="SFLD" id="SFLDS00003">
    <property type="entry name" value="Haloacid_Dehalogenase"/>
    <property type="match status" value="1"/>
</dbReference>
<evidence type="ECO:0000313" key="20">
    <source>
        <dbReference type="EMBL" id="MBD3918337.1"/>
    </source>
</evidence>
<dbReference type="SUPFAM" id="SSF55008">
    <property type="entry name" value="HMA, heavy metal-associated domain"/>
    <property type="match status" value="1"/>
</dbReference>
<dbReference type="RefSeq" id="WP_191202537.1">
    <property type="nucleotide sequence ID" value="NZ_JACXZA010000001.1"/>
</dbReference>
<dbReference type="SUPFAM" id="SSF56784">
    <property type="entry name" value="HAD-like"/>
    <property type="match status" value="1"/>
</dbReference>
<evidence type="ECO:0000256" key="10">
    <source>
        <dbReference type="ARBA" id="ARBA00022840"/>
    </source>
</evidence>
<feature type="transmembrane region" description="Helical" evidence="17">
    <location>
        <begin position="363"/>
        <end position="387"/>
    </location>
</feature>
<dbReference type="Gene3D" id="3.30.70.100">
    <property type="match status" value="1"/>
</dbReference>
<feature type="domain" description="HMA" evidence="19">
    <location>
        <begin position="28"/>
        <end position="94"/>
    </location>
</feature>
<dbReference type="Gene3D" id="3.40.1110.10">
    <property type="entry name" value="Calcium-transporting ATPase, cytoplasmic domain N"/>
    <property type="match status" value="1"/>
</dbReference>
<keyword evidence="15 17" id="KW-0472">Membrane</keyword>
<keyword evidence="9" id="KW-0187">Copper transport</keyword>
<dbReference type="InterPro" id="IPR023299">
    <property type="entry name" value="ATPase_P-typ_cyto_dom_N"/>
</dbReference>
<dbReference type="InterPro" id="IPR006121">
    <property type="entry name" value="HMA_dom"/>
</dbReference>
<dbReference type="PROSITE" id="PS01047">
    <property type="entry name" value="HMA_1"/>
    <property type="match status" value="1"/>
</dbReference>
<dbReference type="InterPro" id="IPR044492">
    <property type="entry name" value="P_typ_ATPase_HD_dom"/>
</dbReference>
<evidence type="ECO:0000256" key="7">
    <source>
        <dbReference type="ARBA" id="ARBA00022723"/>
    </source>
</evidence>
<comment type="catalytic activity">
    <reaction evidence="16">
        <text>Cu(+)(in) + ATP + H2O = Cu(+)(out) + ADP + phosphate + H(+)</text>
        <dbReference type="Rhea" id="RHEA:25792"/>
        <dbReference type="ChEBI" id="CHEBI:15377"/>
        <dbReference type="ChEBI" id="CHEBI:15378"/>
        <dbReference type="ChEBI" id="CHEBI:30616"/>
        <dbReference type="ChEBI" id="CHEBI:43474"/>
        <dbReference type="ChEBI" id="CHEBI:49552"/>
        <dbReference type="ChEBI" id="CHEBI:456216"/>
        <dbReference type="EC" id="7.2.2.8"/>
    </reaction>
</comment>
<feature type="transmembrane region" description="Helical" evidence="17">
    <location>
        <begin position="109"/>
        <end position="127"/>
    </location>
</feature>
<evidence type="ECO:0000256" key="1">
    <source>
        <dbReference type="ARBA" id="ARBA00004127"/>
    </source>
</evidence>
<evidence type="ECO:0000256" key="8">
    <source>
        <dbReference type="ARBA" id="ARBA00022741"/>
    </source>
</evidence>
<gene>
    <name evidence="20" type="ORF">H8B09_06185</name>
</gene>
<dbReference type="PROSITE" id="PS50846">
    <property type="entry name" value="HMA_2"/>
    <property type="match status" value="1"/>
</dbReference>
<reference evidence="20 21" key="1">
    <citation type="submission" date="2020-09" db="EMBL/GenBank/DDBJ databases">
        <title>Paenibacillus sp. strain PR3 16S rRNA gene Genome sequencing and assembly.</title>
        <authorList>
            <person name="Kim J."/>
        </authorList>
    </citation>
    <scope>NUCLEOTIDE SEQUENCE [LARGE SCALE GENOMIC DNA]</scope>
    <source>
        <strain evidence="20 21">PR3</strain>
    </source>
</reference>
<dbReference type="InterPro" id="IPR008250">
    <property type="entry name" value="ATPase_P-typ_transduc_dom_A_sf"/>
</dbReference>
<comment type="similarity">
    <text evidence="2 17">Belongs to the cation transport ATPase (P-type) (TC 3.A.3) family. Type IB subfamily.</text>
</comment>
<keyword evidence="17" id="KW-1003">Cell membrane</keyword>
<protein>
    <recommendedName>
        <fullName evidence="3">P-type Cu(+) transporter</fullName>
        <ecNumber evidence="3">7.2.2.8</ecNumber>
    </recommendedName>
</protein>
<keyword evidence="8 17" id="KW-0547">Nucleotide-binding</keyword>
<dbReference type="SUPFAM" id="SSF81660">
    <property type="entry name" value="Metal cation-transporting ATPase, ATP-binding domain N"/>
    <property type="match status" value="1"/>
</dbReference>
<dbReference type="InterPro" id="IPR017969">
    <property type="entry name" value="Heavy-metal-associated_CS"/>
</dbReference>